<feature type="transmembrane region" description="Helical" evidence="18">
    <location>
        <begin position="236"/>
        <end position="257"/>
    </location>
</feature>
<evidence type="ECO:0000256" key="7">
    <source>
        <dbReference type="ARBA" id="ARBA00022660"/>
    </source>
</evidence>
<dbReference type="PANTHER" id="PTHR46552:SF1">
    <property type="entry name" value="NADH-UBIQUINONE OXIDOREDUCTASE CHAIN 2"/>
    <property type="match status" value="1"/>
</dbReference>
<evidence type="ECO:0000256" key="4">
    <source>
        <dbReference type="ARBA" id="ARBA00012944"/>
    </source>
</evidence>
<evidence type="ECO:0000256" key="9">
    <source>
        <dbReference type="ARBA" id="ARBA00022792"/>
    </source>
</evidence>
<keyword evidence="16 18" id="KW-0472">Membrane</keyword>
<evidence type="ECO:0000256" key="14">
    <source>
        <dbReference type="ARBA" id="ARBA00023075"/>
    </source>
</evidence>
<keyword evidence="7 18" id="KW-0679">Respiratory chain</keyword>
<feature type="transmembrane region" description="Helical" evidence="18">
    <location>
        <begin position="92"/>
        <end position="112"/>
    </location>
</feature>
<feature type="transmembrane region" description="Helical" evidence="18">
    <location>
        <begin position="59"/>
        <end position="80"/>
    </location>
</feature>
<keyword evidence="15 18" id="KW-0496">Mitochondrion</keyword>
<name>A0A0S2MPX5_9CUCU</name>
<feature type="transmembrane region" description="Helical" evidence="18">
    <location>
        <begin position="277"/>
        <end position="301"/>
    </location>
</feature>
<feature type="transmembrane region" description="Helical" evidence="18">
    <location>
        <begin position="196"/>
        <end position="215"/>
    </location>
</feature>
<dbReference type="GO" id="GO:0005743">
    <property type="term" value="C:mitochondrial inner membrane"/>
    <property type="evidence" value="ECO:0007669"/>
    <property type="project" value="UniProtKB-SubCell"/>
</dbReference>
<evidence type="ECO:0000256" key="13">
    <source>
        <dbReference type="ARBA" id="ARBA00023027"/>
    </source>
</evidence>
<comment type="function">
    <text evidence="18">Core subunit of the mitochondrial membrane respiratory chain NADH dehydrogenase (Complex I) which catalyzes electron transfer from NADH through the respiratory chain, using ubiquinone as an electron acceptor. Essential for the catalytic activity and assembly of complex I.</text>
</comment>
<evidence type="ECO:0000256" key="3">
    <source>
        <dbReference type="ARBA" id="ARBA00007012"/>
    </source>
</evidence>
<feature type="domain" description="NADH:quinone oxidoreductase/Mrp antiporter transmembrane" evidence="19">
    <location>
        <begin position="23"/>
        <end position="284"/>
    </location>
</feature>
<dbReference type="PRINTS" id="PR01436">
    <property type="entry name" value="NADHDHGNASE2"/>
</dbReference>
<accession>A0A0S2MPX5</accession>
<dbReference type="InterPro" id="IPR001750">
    <property type="entry name" value="ND/Mrp_TM"/>
</dbReference>
<protein>
    <recommendedName>
        <fullName evidence="5 18">NADH-ubiquinone oxidoreductase chain 2</fullName>
        <ecNumber evidence="4 18">7.1.1.2</ecNumber>
    </recommendedName>
</protein>
<evidence type="ECO:0000256" key="6">
    <source>
        <dbReference type="ARBA" id="ARBA00022448"/>
    </source>
</evidence>
<evidence type="ECO:0000256" key="16">
    <source>
        <dbReference type="ARBA" id="ARBA00023136"/>
    </source>
</evidence>
<dbReference type="InterPro" id="IPR050175">
    <property type="entry name" value="Complex_I_Subunit_2"/>
</dbReference>
<comment type="subcellular location">
    <subcellularLocation>
        <location evidence="2 18">Mitochondrion inner membrane</location>
        <topology evidence="2 18">Multi-pass membrane protein</topology>
    </subcellularLocation>
</comment>
<keyword evidence="6" id="KW-0813">Transport</keyword>
<keyword evidence="9 18" id="KW-0999">Mitochondrion inner membrane</keyword>
<comment type="catalytic activity">
    <reaction evidence="17 18">
        <text>a ubiquinone + NADH + 5 H(+)(in) = a ubiquinol + NAD(+) + 4 H(+)(out)</text>
        <dbReference type="Rhea" id="RHEA:29091"/>
        <dbReference type="Rhea" id="RHEA-COMP:9565"/>
        <dbReference type="Rhea" id="RHEA-COMP:9566"/>
        <dbReference type="ChEBI" id="CHEBI:15378"/>
        <dbReference type="ChEBI" id="CHEBI:16389"/>
        <dbReference type="ChEBI" id="CHEBI:17976"/>
        <dbReference type="ChEBI" id="CHEBI:57540"/>
        <dbReference type="ChEBI" id="CHEBI:57945"/>
        <dbReference type="EC" id="7.1.1.2"/>
    </reaction>
</comment>
<evidence type="ECO:0000256" key="1">
    <source>
        <dbReference type="ARBA" id="ARBA00003257"/>
    </source>
</evidence>
<feature type="transmembrane region" description="Helical" evidence="18">
    <location>
        <begin position="148"/>
        <end position="166"/>
    </location>
</feature>
<proteinExistence type="inferred from homology"/>
<evidence type="ECO:0000256" key="15">
    <source>
        <dbReference type="ARBA" id="ARBA00023128"/>
    </source>
</evidence>
<evidence type="ECO:0000256" key="10">
    <source>
        <dbReference type="ARBA" id="ARBA00022967"/>
    </source>
</evidence>
<evidence type="ECO:0000256" key="8">
    <source>
        <dbReference type="ARBA" id="ARBA00022692"/>
    </source>
</evidence>
<feature type="transmembrane region" description="Helical" evidence="18">
    <location>
        <begin position="118"/>
        <end position="141"/>
    </location>
</feature>
<dbReference type="EMBL" id="JX412782">
    <property type="protein sequence ID" value="ALO76769.1"/>
    <property type="molecule type" value="Genomic_DNA"/>
</dbReference>
<geneLocation type="mitochondrion" evidence="20"/>
<dbReference type="GO" id="GO:0006120">
    <property type="term" value="P:mitochondrial electron transport, NADH to ubiquinone"/>
    <property type="evidence" value="ECO:0007669"/>
    <property type="project" value="InterPro"/>
</dbReference>
<keyword evidence="10 18" id="KW-1278">Translocase</keyword>
<evidence type="ECO:0000256" key="11">
    <source>
        <dbReference type="ARBA" id="ARBA00022982"/>
    </source>
</evidence>
<evidence type="ECO:0000256" key="5">
    <source>
        <dbReference type="ARBA" id="ARBA00021008"/>
    </source>
</evidence>
<dbReference type="InterPro" id="IPR003917">
    <property type="entry name" value="NADH_UbQ_OxRdtase_chain2"/>
</dbReference>
<dbReference type="Pfam" id="PF00361">
    <property type="entry name" value="Proton_antipo_M"/>
    <property type="match status" value="1"/>
</dbReference>
<reference evidence="20" key="1">
    <citation type="submission" date="2012-06" db="EMBL/GenBank/DDBJ databases">
        <title>Mitogenomics of the Coleoptera under dense taxon sampling.</title>
        <authorList>
            <person name="Timmermans M.J.T.N."/>
            <person name="Lim J."/>
            <person name="Dodsworth S."/>
            <person name="Haran J."/>
            <person name="Ahrens D."/>
            <person name="Bocak L."/>
            <person name="London A."/>
            <person name="Culverwell L."/>
            <person name="Vogler A.P."/>
        </authorList>
    </citation>
    <scope>NUCLEOTIDE SEQUENCE</scope>
</reference>
<sequence>MMKFFKILFFNSMIIGSIIAISAHSWFTGWIGLEINLLSILPLLKNHKNSFPSEATIKYFIVQTLGSSLFLFAVVTQFLLKNPFNELNPPNIVFFSTAMLLKSGAAPFHFWLPEVLSGLSWMNILLIMTWQKLAPMVFLAYQIEKYTLLFSVIIISSSMISGFQGLNQTCLRKIMAYSSINHVSWMISTLLTSTNIFYYYFIIYMIINMNIIIILNKYNIFFLNQLANIFTQKKMIKFLFITNFLSLGGLPPFLGFFPKWLTINNMVINSHYTLTSILIIFTLISLFFYLRIAFSSLTLLSSESLIIIFNKKYYMHFTTNLFTLMGLVSCSFTDSFI</sequence>
<keyword evidence="8 18" id="KW-0812">Transmembrane</keyword>
<feature type="transmembrane region" description="Helical" evidence="18">
    <location>
        <begin position="313"/>
        <end position="336"/>
    </location>
</feature>
<dbReference type="PANTHER" id="PTHR46552">
    <property type="entry name" value="NADH-UBIQUINONE OXIDOREDUCTASE CHAIN 2"/>
    <property type="match status" value="1"/>
</dbReference>
<evidence type="ECO:0000256" key="17">
    <source>
        <dbReference type="ARBA" id="ARBA00049551"/>
    </source>
</evidence>
<feature type="transmembrane region" description="Helical" evidence="18">
    <location>
        <begin position="7"/>
        <end position="27"/>
    </location>
</feature>
<evidence type="ECO:0000259" key="19">
    <source>
        <dbReference type="Pfam" id="PF00361"/>
    </source>
</evidence>
<evidence type="ECO:0000313" key="20">
    <source>
        <dbReference type="EMBL" id="ALO76769.1"/>
    </source>
</evidence>
<organism evidence="20">
    <name type="scientific">Sciobius sp. SCI01</name>
    <dbReference type="NCBI Taxonomy" id="1205648"/>
    <lineage>
        <taxon>Eukaryota</taxon>
        <taxon>Metazoa</taxon>
        <taxon>Ecdysozoa</taxon>
        <taxon>Arthropoda</taxon>
        <taxon>Hexapoda</taxon>
        <taxon>Insecta</taxon>
        <taxon>Pterygota</taxon>
        <taxon>Neoptera</taxon>
        <taxon>Endopterygota</taxon>
        <taxon>Coleoptera</taxon>
        <taxon>Polyphaga</taxon>
        <taxon>Cucujiformia</taxon>
        <taxon>Curculionidae</taxon>
        <taxon>Entiminae</taxon>
        <taxon>Otiorhynchini</taxon>
        <taxon>Sciobius</taxon>
    </lineage>
</organism>
<keyword evidence="11 18" id="KW-0249">Electron transport</keyword>
<dbReference type="AlphaFoldDB" id="A0A0S2MPX5"/>
<gene>
    <name evidence="20" type="primary">nad2</name>
</gene>
<comment type="similarity">
    <text evidence="3 18">Belongs to the complex I subunit 2 family.</text>
</comment>
<keyword evidence="14 18" id="KW-0830">Ubiquinone</keyword>
<evidence type="ECO:0000256" key="18">
    <source>
        <dbReference type="RuleBase" id="RU003403"/>
    </source>
</evidence>
<evidence type="ECO:0000256" key="2">
    <source>
        <dbReference type="ARBA" id="ARBA00004448"/>
    </source>
</evidence>
<dbReference type="EC" id="7.1.1.2" evidence="4 18"/>
<keyword evidence="13 18" id="KW-0520">NAD</keyword>
<keyword evidence="12 18" id="KW-1133">Transmembrane helix</keyword>
<evidence type="ECO:0000256" key="12">
    <source>
        <dbReference type="ARBA" id="ARBA00022989"/>
    </source>
</evidence>
<comment type="function">
    <text evidence="1">Core subunit of the mitochondrial membrane respiratory chain NADH dehydrogenase (Complex I) that is believed to belong to the minimal assembly required for catalysis. Complex I functions in the transfer of electrons from NADH to the respiratory chain. The immediate electron acceptor for the enzyme is believed to be ubiquinone.</text>
</comment>
<dbReference type="GO" id="GO:0008137">
    <property type="term" value="F:NADH dehydrogenase (ubiquinone) activity"/>
    <property type="evidence" value="ECO:0007669"/>
    <property type="project" value="UniProtKB-EC"/>
</dbReference>